<dbReference type="AlphaFoldDB" id="A0A9N9KI54"/>
<evidence type="ECO:0000313" key="1">
    <source>
        <dbReference type="EMBL" id="CAG8832623.1"/>
    </source>
</evidence>
<reference evidence="1" key="1">
    <citation type="submission" date="2021-06" db="EMBL/GenBank/DDBJ databases">
        <authorList>
            <person name="Kallberg Y."/>
            <person name="Tangrot J."/>
            <person name="Rosling A."/>
        </authorList>
    </citation>
    <scope>NUCLEOTIDE SEQUENCE</scope>
    <source>
        <strain evidence="1">FL966</strain>
    </source>
</reference>
<dbReference type="Proteomes" id="UP000789759">
    <property type="component" value="Unassembled WGS sequence"/>
</dbReference>
<comment type="caution">
    <text evidence="1">The sequence shown here is derived from an EMBL/GenBank/DDBJ whole genome shotgun (WGS) entry which is preliminary data.</text>
</comment>
<organism evidence="1 2">
    <name type="scientific">Cetraspora pellucida</name>
    <dbReference type="NCBI Taxonomy" id="1433469"/>
    <lineage>
        <taxon>Eukaryota</taxon>
        <taxon>Fungi</taxon>
        <taxon>Fungi incertae sedis</taxon>
        <taxon>Mucoromycota</taxon>
        <taxon>Glomeromycotina</taxon>
        <taxon>Glomeromycetes</taxon>
        <taxon>Diversisporales</taxon>
        <taxon>Gigasporaceae</taxon>
        <taxon>Cetraspora</taxon>
    </lineage>
</organism>
<keyword evidence="2" id="KW-1185">Reference proteome</keyword>
<accession>A0A9N9KI54</accession>
<feature type="non-terminal residue" evidence="1">
    <location>
        <position position="1"/>
    </location>
</feature>
<evidence type="ECO:0000313" key="2">
    <source>
        <dbReference type="Proteomes" id="UP000789759"/>
    </source>
</evidence>
<gene>
    <name evidence="1" type="ORF">CPELLU_LOCUS20876</name>
</gene>
<sequence length="95" mass="11276">SERLEIIKDLHQEYQQLSSTSTNQPIQLQCNLQQEDNILIENDFNEFIIQQKSKPNMALFFKSLMTQDLVITSEFDNYLFIPEVYINLEEFDPIT</sequence>
<dbReference type="OrthoDB" id="10482971at2759"/>
<protein>
    <submittedName>
        <fullName evidence="1">15352_t:CDS:1</fullName>
    </submittedName>
</protein>
<name>A0A9N9KI54_9GLOM</name>
<dbReference type="EMBL" id="CAJVQA010068812">
    <property type="protein sequence ID" value="CAG8832623.1"/>
    <property type="molecule type" value="Genomic_DNA"/>
</dbReference>
<proteinExistence type="predicted"/>